<comment type="subcellular location">
    <subcellularLocation>
        <location evidence="1">Membrane</location>
        <topology evidence="1">Multi-pass membrane protein</topology>
    </subcellularLocation>
</comment>
<dbReference type="EMBL" id="CP000850">
    <property type="protein sequence ID" value="ABV99356.1"/>
    <property type="molecule type" value="Genomic_DNA"/>
</dbReference>
<evidence type="ECO:0000256" key="3">
    <source>
        <dbReference type="ARBA" id="ARBA00022989"/>
    </source>
</evidence>
<feature type="transmembrane region" description="Helical" evidence="6">
    <location>
        <begin position="506"/>
        <end position="526"/>
    </location>
</feature>
<evidence type="ECO:0000256" key="1">
    <source>
        <dbReference type="ARBA" id="ARBA00004141"/>
    </source>
</evidence>
<proteinExistence type="predicted"/>
<protein>
    <recommendedName>
        <fullName evidence="7">Integral membrane bound transporter domain-containing protein</fullName>
    </recommendedName>
</protein>
<feature type="transmembrane region" description="Helical" evidence="6">
    <location>
        <begin position="82"/>
        <end position="115"/>
    </location>
</feature>
<evidence type="ECO:0000256" key="4">
    <source>
        <dbReference type="ARBA" id="ARBA00023136"/>
    </source>
</evidence>
<evidence type="ECO:0000259" key="7">
    <source>
        <dbReference type="Pfam" id="PF13515"/>
    </source>
</evidence>
<keyword evidence="2 6" id="KW-0812">Transmembrane</keyword>
<feature type="transmembrane region" description="Helical" evidence="6">
    <location>
        <begin position="433"/>
        <end position="452"/>
    </location>
</feature>
<feature type="region of interest" description="Disordered" evidence="5">
    <location>
        <begin position="708"/>
        <end position="728"/>
    </location>
</feature>
<dbReference type="STRING" id="391037.Sare_3554"/>
<gene>
    <name evidence="8" type="ordered locus">Sare_3554</name>
</gene>
<evidence type="ECO:0000256" key="2">
    <source>
        <dbReference type="ARBA" id="ARBA00022692"/>
    </source>
</evidence>
<feature type="transmembrane region" description="Helical" evidence="6">
    <location>
        <begin position="464"/>
        <end position="494"/>
    </location>
</feature>
<dbReference type="InterPro" id="IPR049453">
    <property type="entry name" value="Memb_transporter_dom"/>
</dbReference>
<feature type="transmembrane region" description="Helical" evidence="6">
    <location>
        <begin position="49"/>
        <end position="70"/>
    </location>
</feature>
<dbReference type="HOGENOM" id="CLU_385386_0_0_11"/>
<reference evidence="8" key="1">
    <citation type="submission" date="2007-10" db="EMBL/GenBank/DDBJ databases">
        <title>Complete sequence of Salinispora arenicola CNS-205.</title>
        <authorList>
            <consortium name="US DOE Joint Genome Institute"/>
            <person name="Copeland A."/>
            <person name="Lucas S."/>
            <person name="Lapidus A."/>
            <person name="Barry K."/>
            <person name="Glavina del Rio T."/>
            <person name="Dalin E."/>
            <person name="Tice H."/>
            <person name="Pitluck S."/>
            <person name="Foster B."/>
            <person name="Schmutz J."/>
            <person name="Larimer F."/>
            <person name="Land M."/>
            <person name="Hauser L."/>
            <person name="Kyrpides N."/>
            <person name="Ivanova N."/>
            <person name="Jensen P.R."/>
            <person name="Moore B.S."/>
            <person name="Penn K."/>
            <person name="Jenkins C."/>
            <person name="Udwary D."/>
            <person name="Xiang L."/>
            <person name="Gontang E."/>
            <person name="Richardson P."/>
        </authorList>
    </citation>
    <scope>NUCLEOTIDE SEQUENCE [LARGE SCALE GENOMIC DNA]</scope>
    <source>
        <strain evidence="8">CNS-205</strain>
    </source>
</reference>
<evidence type="ECO:0000313" key="8">
    <source>
        <dbReference type="EMBL" id="ABV99356.1"/>
    </source>
</evidence>
<dbReference type="KEGG" id="saq:Sare_3554"/>
<name>A8LYE8_SALAI</name>
<evidence type="ECO:0000256" key="6">
    <source>
        <dbReference type="SAM" id="Phobius"/>
    </source>
</evidence>
<evidence type="ECO:0000256" key="5">
    <source>
        <dbReference type="SAM" id="MobiDB-lite"/>
    </source>
</evidence>
<dbReference type="Pfam" id="PF13515">
    <property type="entry name" value="FUSC_2"/>
    <property type="match status" value="1"/>
</dbReference>
<dbReference type="eggNOG" id="COG4913">
    <property type="taxonomic scope" value="Bacteria"/>
</dbReference>
<feature type="domain" description="Integral membrane bound transporter" evidence="7">
    <location>
        <begin position="399"/>
        <end position="520"/>
    </location>
</feature>
<dbReference type="GO" id="GO:0016020">
    <property type="term" value="C:membrane"/>
    <property type="evidence" value="ECO:0007669"/>
    <property type="project" value="UniProtKB-SubCell"/>
</dbReference>
<organism evidence="8">
    <name type="scientific">Salinispora arenicola (strain CNS-205)</name>
    <dbReference type="NCBI Taxonomy" id="391037"/>
    <lineage>
        <taxon>Bacteria</taxon>
        <taxon>Bacillati</taxon>
        <taxon>Actinomycetota</taxon>
        <taxon>Actinomycetes</taxon>
        <taxon>Micromonosporales</taxon>
        <taxon>Micromonosporaceae</taxon>
        <taxon>Salinispora</taxon>
    </lineage>
</organism>
<dbReference type="eggNOG" id="COG1289">
    <property type="taxonomic scope" value="Bacteria"/>
</dbReference>
<dbReference type="PATRIC" id="fig|391037.6.peg.3581"/>
<dbReference type="AlphaFoldDB" id="A8LYE8"/>
<sequence length="728" mass="77978">MWSRRGRALDWLQQRDPDYCVTRRATRLTLVACLLFYGCRYGLGSTLMATYALFGTIAAGVFAQVPGGPAQRARTLLAALPVIWILIAAGTVLAASTWAATIGMLVIGFAVAFAGVGGPRLIGLASAFQISYILASFPPYQPDTLPQRLAGITLAIVSVAVAEVTLWPGPAPVTTAQRLGWAARSVASFVCALADMLAGQPAAAAEARRRQQSAADAVTQTQMWRLPPTERATSASRRDHALRDAATDLHQTFRHAEWLLRSAGTTTDVDAARSLRRCASSLGRSGDALLGTEPASLDAVVTMEHQQPDSWRSATTSQLRVAAITRSLAQHTDFVATAVRIAGGHTDATHQPAGPHSFWYLRRRAPSLYWQRLRVHLTPRSVFFQRALRLAVALAAARLVAGALDLEHGFWVLLATLTLLRTSAADTWASFRLALAGTLVGAAAGALLLLVSPQHGTYAAILPLTMLLALGVGPLLGLAWGQAFLTLLLIVAFAQLTPTDWQLAGVRLLDVLTGAAIGVVTGILMWPKGGGGELRRYTSAYLGAGAHAIEETVMRLAGRDTRQHAVEAAHRAQVLTDASFCQYHLERLDPRPTDVDWEAALAAGHRIVRGAERLATDDRAGSLGPRWPEPTAHLVRRAQRLRSDYADLASRLPQGHLRDEAPIAQATMGVVEQVHEIIQGGERRADVLNLVEVDHWLADLGRNLNRIPASARQGEGRGAPGPSTPSGG</sequence>
<keyword evidence="4 6" id="KW-0472">Membrane</keyword>
<accession>A8LYE8</accession>
<keyword evidence="3 6" id="KW-1133">Transmembrane helix</keyword>
<dbReference type="OrthoDB" id="4638444at2"/>